<dbReference type="Proteomes" id="UP000027982">
    <property type="component" value="Chromosome"/>
</dbReference>
<dbReference type="KEGG" id="fgi:OP10G_0700"/>
<keyword evidence="2" id="KW-0645">Protease</keyword>
<keyword evidence="3" id="KW-0378">Hydrolase</keyword>
<dbReference type="GO" id="GO:0008234">
    <property type="term" value="F:cysteine-type peptidase activity"/>
    <property type="evidence" value="ECO:0007669"/>
    <property type="project" value="UniProtKB-KW"/>
</dbReference>
<evidence type="ECO:0000313" key="5">
    <source>
        <dbReference type="EMBL" id="AIE84068.1"/>
    </source>
</evidence>
<evidence type="ECO:0000256" key="4">
    <source>
        <dbReference type="ARBA" id="ARBA00022807"/>
    </source>
</evidence>
<organism evidence="5 6">
    <name type="scientific">Fimbriimonas ginsengisoli Gsoil 348</name>
    <dbReference type="NCBI Taxonomy" id="661478"/>
    <lineage>
        <taxon>Bacteria</taxon>
        <taxon>Bacillati</taxon>
        <taxon>Armatimonadota</taxon>
        <taxon>Fimbriimonadia</taxon>
        <taxon>Fimbriimonadales</taxon>
        <taxon>Fimbriimonadaceae</taxon>
        <taxon>Fimbriimonas</taxon>
    </lineage>
</organism>
<comment type="similarity">
    <text evidence="1">Belongs to the peptidase C15 family.</text>
</comment>
<evidence type="ECO:0000256" key="1">
    <source>
        <dbReference type="ARBA" id="ARBA00006641"/>
    </source>
</evidence>
<sequence>MKENPSAILAEGTGRPFRILEVAFEAVDEFLASLDPASFDRLVLMGVATGRTQITPELFARNQIGHTRDVRGNDRFGPIDPAAPLLLEGTLWIESSMVELFPNPDLKISLDAGSYLCNYSYFRALQRFPQKQIGFLHVPQPAKIPLERQQKLVSSLIEHVESR</sequence>
<dbReference type="InterPro" id="IPR036440">
    <property type="entry name" value="Peptidase_C15-like_sf"/>
</dbReference>
<keyword evidence="4" id="KW-0788">Thiol protease</keyword>
<dbReference type="SUPFAM" id="SSF53182">
    <property type="entry name" value="Pyrrolidone carboxyl peptidase (pyroglutamate aminopeptidase)"/>
    <property type="match status" value="1"/>
</dbReference>
<dbReference type="GO" id="GO:0006508">
    <property type="term" value="P:proteolysis"/>
    <property type="evidence" value="ECO:0007669"/>
    <property type="project" value="UniProtKB-KW"/>
</dbReference>
<dbReference type="Pfam" id="PF01470">
    <property type="entry name" value="Peptidase_C15"/>
    <property type="match status" value="1"/>
</dbReference>
<dbReference type="PANTHER" id="PTHR23402:SF1">
    <property type="entry name" value="PYROGLUTAMYL-PEPTIDASE I"/>
    <property type="match status" value="1"/>
</dbReference>
<evidence type="ECO:0000313" key="6">
    <source>
        <dbReference type="Proteomes" id="UP000027982"/>
    </source>
</evidence>
<dbReference type="AlphaFoldDB" id="A0A068NKJ7"/>
<gene>
    <name evidence="5" type="ORF">OP10G_0700</name>
</gene>
<dbReference type="Gene3D" id="3.40.630.20">
    <property type="entry name" value="Peptidase C15, pyroglutamyl peptidase I-like"/>
    <property type="match status" value="1"/>
</dbReference>
<proteinExistence type="inferred from homology"/>
<reference evidence="5 6" key="1">
    <citation type="journal article" date="2014" name="PLoS ONE">
        <title>The first complete genome sequence of the class fimbriimonadia in the phylum armatimonadetes.</title>
        <authorList>
            <person name="Hu Z.Y."/>
            <person name="Wang Y.Z."/>
            <person name="Im W.T."/>
            <person name="Wang S.Y."/>
            <person name="Zhao G.P."/>
            <person name="Zheng H.J."/>
            <person name="Quan Z.X."/>
        </authorList>
    </citation>
    <scope>NUCLEOTIDE SEQUENCE [LARGE SCALE GENOMIC DNA]</scope>
    <source>
        <strain evidence="5">Gsoil 348</strain>
    </source>
</reference>
<name>A0A068NKJ7_FIMGI</name>
<evidence type="ECO:0000256" key="2">
    <source>
        <dbReference type="ARBA" id="ARBA00022670"/>
    </source>
</evidence>
<evidence type="ECO:0000256" key="3">
    <source>
        <dbReference type="ARBA" id="ARBA00022801"/>
    </source>
</evidence>
<dbReference type="HOGENOM" id="CLU_1624689_0_0_0"/>
<dbReference type="InterPro" id="IPR016125">
    <property type="entry name" value="Peptidase_C15-like"/>
</dbReference>
<dbReference type="PANTHER" id="PTHR23402">
    <property type="entry name" value="PROTEASE FAMILY C15 PYROGLUTAMYL-PEPTIDASE I-RELATED"/>
    <property type="match status" value="1"/>
</dbReference>
<protein>
    <submittedName>
        <fullName evidence="5">Pyroglutamyl-peptidase I</fullName>
    </submittedName>
</protein>
<accession>A0A068NKJ7</accession>
<dbReference type="EMBL" id="CP007139">
    <property type="protein sequence ID" value="AIE84068.1"/>
    <property type="molecule type" value="Genomic_DNA"/>
</dbReference>
<keyword evidence="6" id="KW-1185">Reference proteome</keyword>